<dbReference type="EMBL" id="PFSF01000015">
    <property type="protein sequence ID" value="PJC28343.1"/>
    <property type="molecule type" value="Genomic_DNA"/>
</dbReference>
<dbReference type="InterPro" id="IPR000266">
    <property type="entry name" value="Ribosomal_uS17"/>
</dbReference>
<dbReference type="PANTHER" id="PTHR10744:SF1">
    <property type="entry name" value="SMALL RIBOSOMAL SUBUNIT PROTEIN US17M"/>
    <property type="match status" value="1"/>
</dbReference>
<evidence type="ECO:0000256" key="7">
    <source>
        <dbReference type="RuleBase" id="RU003872"/>
    </source>
</evidence>
<evidence type="ECO:0000256" key="4">
    <source>
        <dbReference type="ARBA" id="ARBA00022980"/>
    </source>
</evidence>
<dbReference type="AlphaFoldDB" id="A0A2M8ET93"/>
<sequence>MKQIIGTVVSTKMAKTAVVLVERFKTHPVYQKRIKVNKLYHVHDEVEVKKGDRVKIGQCRPISKTKKWKILEVIK</sequence>
<keyword evidence="4 6" id="KW-0689">Ribosomal protein</keyword>
<protein>
    <recommendedName>
        <fullName evidence="6">Small ribosomal subunit protein uS17</fullName>
    </recommendedName>
</protein>
<accession>A0A2M8ET93</accession>
<evidence type="ECO:0000256" key="1">
    <source>
        <dbReference type="ARBA" id="ARBA00010254"/>
    </source>
</evidence>
<keyword evidence="3 6" id="KW-0694">RNA-binding</keyword>
<evidence type="ECO:0000313" key="9">
    <source>
        <dbReference type="Proteomes" id="UP000229816"/>
    </source>
</evidence>
<dbReference type="SUPFAM" id="SSF50249">
    <property type="entry name" value="Nucleic acid-binding proteins"/>
    <property type="match status" value="1"/>
</dbReference>
<dbReference type="Pfam" id="PF00366">
    <property type="entry name" value="Ribosomal_S17"/>
    <property type="match status" value="1"/>
</dbReference>
<evidence type="ECO:0000256" key="2">
    <source>
        <dbReference type="ARBA" id="ARBA00022730"/>
    </source>
</evidence>
<comment type="function">
    <text evidence="6">One of the primary rRNA binding proteins, it binds specifically to the 5'-end of 16S ribosomal RNA.</text>
</comment>
<comment type="caution">
    <text evidence="8">The sequence shown here is derived from an EMBL/GenBank/DDBJ whole genome shotgun (WGS) entry which is preliminary data.</text>
</comment>
<dbReference type="InterPro" id="IPR012340">
    <property type="entry name" value="NA-bd_OB-fold"/>
</dbReference>
<dbReference type="HAMAP" id="MF_01345_B">
    <property type="entry name" value="Ribosomal_uS17_B"/>
    <property type="match status" value="1"/>
</dbReference>
<dbReference type="CDD" id="cd00364">
    <property type="entry name" value="Ribosomal_uS17"/>
    <property type="match status" value="1"/>
</dbReference>
<dbReference type="PROSITE" id="PS00056">
    <property type="entry name" value="RIBOSOMAL_S17"/>
    <property type="match status" value="1"/>
</dbReference>
<evidence type="ECO:0000256" key="3">
    <source>
        <dbReference type="ARBA" id="ARBA00022884"/>
    </source>
</evidence>
<dbReference type="PANTHER" id="PTHR10744">
    <property type="entry name" value="40S RIBOSOMAL PROTEIN S11 FAMILY MEMBER"/>
    <property type="match status" value="1"/>
</dbReference>
<proteinExistence type="inferred from homology"/>
<name>A0A2M8ET93_9BACT</name>
<organism evidence="8 9">
    <name type="scientific">Candidatus Shapirobacteria bacterium CG_4_9_14_0_2_um_filter_39_11</name>
    <dbReference type="NCBI Taxonomy" id="1974478"/>
    <lineage>
        <taxon>Bacteria</taxon>
        <taxon>Candidatus Shapironibacteriota</taxon>
    </lineage>
</organism>
<keyword evidence="2 6" id="KW-0699">rRNA-binding</keyword>
<dbReference type="GO" id="GO:0006412">
    <property type="term" value="P:translation"/>
    <property type="evidence" value="ECO:0007669"/>
    <property type="project" value="UniProtKB-UniRule"/>
</dbReference>
<dbReference type="InterPro" id="IPR019979">
    <property type="entry name" value="Ribosomal_uS17_CS"/>
</dbReference>
<dbReference type="InterPro" id="IPR019984">
    <property type="entry name" value="Ribosomal_uS17_bact/chlr"/>
</dbReference>
<gene>
    <name evidence="6 8" type="primary">rpsQ</name>
    <name evidence="8" type="ORF">CO054_00740</name>
</gene>
<evidence type="ECO:0000313" key="8">
    <source>
        <dbReference type="EMBL" id="PJC28343.1"/>
    </source>
</evidence>
<dbReference type="Gene3D" id="2.40.50.140">
    <property type="entry name" value="Nucleic acid-binding proteins"/>
    <property type="match status" value="1"/>
</dbReference>
<dbReference type="GO" id="GO:0022627">
    <property type="term" value="C:cytosolic small ribosomal subunit"/>
    <property type="evidence" value="ECO:0007669"/>
    <property type="project" value="UniProtKB-UniRule"/>
</dbReference>
<dbReference type="Proteomes" id="UP000229816">
    <property type="component" value="Unassembled WGS sequence"/>
</dbReference>
<dbReference type="GO" id="GO:0019843">
    <property type="term" value="F:rRNA binding"/>
    <property type="evidence" value="ECO:0007669"/>
    <property type="project" value="UniProtKB-UniRule"/>
</dbReference>
<evidence type="ECO:0000256" key="5">
    <source>
        <dbReference type="ARBA" id="ARBA00023274"/>
    </source>
</evidence>
<dbReference type="GO" id="GO:0003735">
    <property type="term" value="F:structural constituent of ribosome"/>
    <property type="evidence" value="ECO:0007669"/>
    <property type="project" value="UniProtKB-UniRule"/>
</dbReference>
<dbReference type="NCBIfam" id="TIGR03635">
    <property type="entry name" value="uS17_bact"/>
    <property type="match status" value="1"/>
</dbReference>
<dbReference type="PRINTS" id="PR00973">
    <property type="entry name" value="RIBOSOMALS17"/>
</dbReference>
<evidence type="ECO:0000256" key="6">
    <source>
        <dbReference type="HAMAP-Rule" id="MF_01345"/>
    </source>
</evidence>
<dbReference type="NCBIfam" id="NF004123">
    <property type="entry name" value="PRK05610.1"/>
    <property type="match status" value="1"/>
</dbReference>
<keyword evidence="5 6" id="KW-0687">Ribonucleoprotein</keyword>
<comment type="similarity">
    <text evidence="1 6 7">Belongs to the universal ribosomal protein uS17 family.</text>
</comment>
<comment type="subunit">
    <text evidence="6">Part of the 30S ribosomal subunit.</text>
</comment>
<reference evidence="9" key="1">
    <citation type="submission" date="2017-09" db="EMBL/GenBank/DDBJ databases">
        <title>Depth-based differentiation of microbial function through sediment-hosted aquifers and enrichment of novel symbionts in the deep terrestrial subsurface.</title>
        <authorList>
            <person name="Probst A.J."/>
            <person name="Ladd B."/>
            <person name="Jarett J.K."/>
            <person name="Geller-Mcgrath D.E."/>
            <person name="Sieber C.M.K."/>
            <person name="Emerson J.B."/>
            <person name="Anantharaman K."/>
            <person name="Thomas B.C."/>
            <person name="Malmstrom R."/>
            <person name="Stieglmeier M."/>
            <person name="Klingl A."/>
            <person name="Woyke T."/>
            <person name="Ryan C.M."/>
            <person name="Banfield J.F."/>
        </authorList>
    </citation>
    <scope>NUCLEOTIDE SEQUENCE [LARGE SCALE GENOMIC DNA]</scope>
</reference>